<dbReference type="Gene3D" id="2.60.40.10">
    <property type="entry name" value="Immunoglobulins"/>
    <property type="match status" value="7"/>
</dbReference>
<feature type="transmembrane region" description="Helical" evidence="16">
    <location>
        <begin position="710"/>
        <end position="735"/>
    </location>
</feature>
<organism evidence="19 20">
    <name type="scientific">Sinocyclocheilus grahami</name>
    <name type="common">Dianchi golden-line fish</name>
    <name type="synonym">Barbus grahami</name>
    <dbReference type="NCBI Taxonomy" id="75366"/>
    <lineage>
        <taxon>Eukaryota</taxon>
        <taxon>Metazoa</taxon>
        <taxon>Chordata</taxon>
        <taxon>Craniata</taxon>
        <taxon>Vertebrata</taxon>
        <taxon>Euteleostomi</taxon>
        <taxon>Actinopterygii</taxon>
        <taxon>Neopterygii</taxon>
        <taxon>Teleostei</taxon>
        <taxon>Ostariophysi</taxon>
        <taxon>Cypriniformes</taxon>
        <taxon>Cyprinidae</taxon>
        <taxon>Cyprininae</taxon>
        <taxon>Sinocyclocheilus</taxon>
    </lineage>
</organism>
<evidence type="ECO:0000256" key="12">
    <source>
        <dbReference type="ARBA" id="ARBA00023180"/>
    </source>
</evidence>
<evidence type="ECO:0000256" key="11">
    <source>
        <dbReference type="ARBA" id="ARBA00023157"/>
    </source>
</evidence>
<dbReference type="SMART" id="SM00409">
    <property type="entry name" value="IG"/>
    <property type="match status" value="5"/>
</dbReference>
<keyword evidence="12" id="KW-0325">Glycoprotein</keyword>
<evidence type="ECO:0000256" key="3">
    <source>
        <dbReference type="ARBA" id="ARBA00022553"/>
    </source>
</evidence>
<evidence type="ECO:0000256" key="13">
    <source>
        <dbReference type="ARBA" id="ARBA00023319"/>
    </source>
</evidence>
<proteinExistence type="inferred from homology"/>
<keyword evidence="20" id="KW-1185">Reference proteome</keyword>
<dbReference type="InterPro" id="IPR003599">
    <property type="entry name" value="Ig_sub"/>
</dbReference>
<dbReference type="GO" id="GO:0098609">
    <property type="term" value="P:cell-cell adhesion"/>
    <property type="evidence" value="ECO:0007669"/>
    <property type="project" value="TreeGrafter"/>
</dbReference>
<keyword evidence="11" id="KW-1015">Disulfide bond</keyword>
<dbReference type="Ensembl" id="ENSSGRT00000008730.1">
    <property type="protein sequence ID" value="ENSSGRP00000008000.1"/>
    <property type="gene ID" value="ENSSGRG00000005412.1"/>
</dbReference>
<dbReference type="GO" id="GO:0007399">
    <property type="term" value="P:nervous system development"/>
    <property type="evidence" value="ECO:0007669"/>
    <property type="project" value="UniProtKB-KW"/>
</dbReference>
<dbReference type="SMART" id="SM00060">
    <property type="entry name" value="FN3"/>
    <property type="match status" value="2"/>
</dbReference>
<dbReference type="SUPFAM" id="SSF48726">
    <property type="entry name" value="Immunoglobulin"/>
    <property type="match status" value="5"/>
</dbReference>
<reference evidence="19" key="1">
    <citation type="submission" date="2025-08" db="UniProtKB">
        <authorList>
            <consortium name="Ensembl"/>
        </authorList>
    </citation>
    <scope>IDENTIFICATION</scope>
</reference>
<dbReference type="PROSITE" id="PS50853">
    <property type="entry name" value="FN3"/>
    <property type="match status" value="1"/>
</dbReference>
<keyword evidence="3" id="KW-0597">Phosphoprotein</keyword>
<accession>A0A672K9F5</accession>
<dbReference type="Proteomes" id="UP000472262">
    <property type="component" value="Unassembled WGS sequence"/>
</dbReference>
<dbReference type="FunFam" id="2.60.40.10:FF:000245">
    <property type="entry name" value="protein turtle homolog B isoform X2"/>
    <property type="match status" value="1"/>
</dbReference>
<evidence type="ECO:0000256" key="2">
    <source>
        <dbReference type="ARBA" id="ARBA00022475"/>
    </source>
</evidence>
<dbReference type="FunFam" id="2.60.40.10:FF:000389">
    <property type="entry name" value="Immunoglobulin superfamily member 9B"/>
    <property type="match status" value="1"/>
</dbReference>
<keyword evidence="13" id="KW-0393">Immunoglobulin domain</keyword>
<keyword evidence="9" id="KW-0770">Synapse</keyword>
<keyword evidence="6" id="KW-0677">Repeat</keyword>
<evidence type="ECO:0000259" key="17">
    <source>
        <dbReference type="PROSITE" id="PS50835"/>
    </source>
</evidence>
<dbReference type="Pfam" id="PF00041">
    <property type="entry name" value="fn3"/>
    <property type="match status" value="1"/>
</dbReference>
<keyword evidence="8 16" id="KW-1133">Transmembrane helix</keyword>
<feature type="domain" description="Fibronectin type-III" evidence="18">
    <location>
        <begin position="503"/>
        <end position="597"/>
    </location>
</feature>
<dbReference type="Pfam" id="PF07686">
    <property type="entry name" value="V-set"/>
    <property type="match status" value="1"/>
</dbReference>
<evidence type="ECO:0000256" key="6">
    <source>
        <dbReference type="ARBA" id="ARBA00022737"/>
    </source>
</evidence>
<protein>
    <submittedName>
        <fullName evidence="19">Immunoglobulin superfamily member 9B</fullName>
    </submittedName>
</protein>
<reference evidence="19" key="2">
    <citation type="submission" date="2025-09" db="UniProtKB">
        <authorList>
            <consortium name="Ensembl"/>
        </authorList>
    </citation>
    <scope>IDENTIFICATION</scope>
</reference>
<keyword evidence="5" id="KW-0732">Signal</keyword>
<keyword evidence="10 16" id="KW-0472">Membrane</keyword>
<feature type="domain" description="Ig-like" evidence="17">
    <location>
        <begin position="127"/>
        <end position="216"/>
    </location>
</feature>
<dbReference type="SMART" id="SM00408">
    <property type="entry name" value="IGc2"/>
    <property type="match status" value="5"/>
</dbReference>
<evidence type="ECO:0000313" key="20">
    <source>
        <dbReference type="Proteomes" id="UP000472262"/>
    </source>
</evidence>
<evidence type="ECO:0000256" key="8">
    <source>
        <dbReference type="ARBA" id="ARBA00022989"/>
    </source>
</evidence>
<feature type="domain" description="Ig-like" evidence="17">
    <location>
        <begin position="219"/>
        <end position="310"/>
    </location>
</feature>
<feature type="domain" description="Ig-like" evidence="17">
    <location>
        <begin position="314"/>
        <end position="405"/>
    </location>
</feature>
<evidence type="ECO:0000256" key="14">
    <source>
        <dbReference type="ARBA" id="ARBA00034103"/>
    </source>
</evidence>
<evidence type="ECO:0000256" key="15">
    <source>
        <dbReference type="ARBA" id="ARBA00061549"/>
    </source>
</evidence>
<feature type="domain" description="Ig-like" evidence="17">
    <location>
        <begin position="26"/>
        <end position="103"/>
    </location>
</feature>
<dbReference type="SMART" id="SM00406">
    <property type="entry name" value="IGv"/>
    <property type="match status" value="2"/>
</dbReference>
<sequence length="761" mass="84393">MLIWCSRNICAHGVREEPQFVTARAGESVVLGCDVSHPLNGQQTPYVVEWFKFGVPIPFFINFRFYPPHVDPEYAGRASLHGKASLQIDQVRSEDQGWYECRVLMLEQQYDTFHNGSWVHLTVNAPPTFTDTPPQYVEAREGGSITLTCTAFGNPKPVVTWLREGDHSCLINILFVQVSDGSLTVQAITREDRGAYSCHAHSDQGEALYTTRLLVQGPPYIVSPPENITVNISQNAQFTCQAEAYPGNLTYTWYWEEDNVYFKNDLKLRVRIFIDGTLIIYRVKPEDAGKYTCSPSNSLGISPSASAYLTLQYPARVVNMPPVIYVPRKLPGIIRCPVDANPPVTSVRWEKDGYPLRIEKYPGWSQMADGSIRVAEVTEDSLGTYTCVPYNVLGTMGQSPPATLVLKDPPYFNVRPGGEYRQEAGRELVIPCAASGDPEIPTIVWRKVGKPSRSKHNILPSGSLQFVSLSKEDHGEWECVATNVVTSITASTRLFVIGTSPHAPTNVHVSASTSSANVSWEPGYDGGFEQTFSVWYGPVKNDLGPHDWLSIPVPGSQTWLVVQGLEPKTAYQFSVLAQNKLGTGPFSEVVTVTTGGYPISTPEPLVLLTPPRCLTANRTQQGVLLTWLPPANHSSPIDHYIIEFRLGERWEVLDDLIPATETEIIARDLIQVILTTLISLHTFVWSSKLPINNRGEIKVNISDEGLAKPVVAGIVATICFLAAAILFSTLAACFVNKQHRRKLKRKRGKSFLTSRHSYLSC</sequence>
<evidence type="ECO:0000256" key="1">
    <source>
        <dbReference type="ARBA" id="ARBA00004162"/>
    </source>
</evidence>
<keyword evidence="2" id="KW-1003">Cell membrane</keyword>
<evidence type="ECO:0000256" key="4">
    <source>
        <dbReference type="ARBA" id="ARBA00022692"/>
    </source>
</evidence>
<dbReference type="InterPro" id="IPR013106">
    <property type="entry name" value="Ig_V-set"/>
</dbReference>
<dbReference type="FunFam" id="2.60.40.10:FF:000323">
    <property type="entry name" value="Immunoglobulin superfamily member 9B"/>
    <property type="match status" value="1"/>
</dbReference>
<dbReference type="GO" id="GO:0045202">
    <property type="term" value="C:synapse"/>
    <property type="evidence" value="ECO:0007669"/>
    <property type="project" value="UniProtKB-SubCell"/>
</dbReference>
<comment type="subcellular location">
    <subcellularLocation>
        <location evidence="1">Cell membrane</location>
        <topology evidence="1">Single-pass membrane protein</topology>
    </subcellularLocation>
    <subcellularLocation>
        <location evidence="14">Synapse</location>
    </subcellularLocation>
</comment>
<dbReference type="InterPro" id="IPR003961">
    <property type="entry name" value="FN3_dom"/>
</dbReference>
<comment type="similarity">
    <text evidence="15">Belongs to the immunoglobulin superfamily. Turtle family.</text>
</comment>
<keyword evidence="4 16" id="KW-0812">Transmembrane</keyword>
<dbReference type="FunFam" id="2.60.40.10:FF:000226">
    <property type="entry name" value="protein turtle homolog B"/>
    <property type="match status" value="1"/>
</dbReference>
<evidence type="ECO:0000256" key="10">
    <source>
        <dbReference type="ARBA" id="ARBA00023136"/>
    </source>
</evidence>
<evidence type="ECO:0000256" key="7">
    <source>
        <dbReference type="ARBA" id="ARBA00022902"/>
    </source>
</evidence>
<dbReference type="InterPro" id="IPR013783">
    <property type="entry name" value="Ig-like_fold"/>
</dbReference>
<name>A0A672K9F5_SINGR</name>
<keyword evidence="7" id="KW-0524">Neurogenesis</keyword>
<feature type="domain" description="Ig-like" evidence="17">
    <location>
        <begin position="410"/>
        <end position="491"/>
    </location>
</feature>
<dbReference type="CDD" id="cd00063">
    <property type="entry name" value="FN3"/>
    <property type="match status" value="2"/>
</dbReference>
<dbReference type="Pfam" id="PF13927">
    <property type="entry name" value="Ig_3"/>
    <property type="match status" value="3"/>
</dbReference>
<evidence type="ECO:0000256" key="5">
    <source>
        <dbReference type="ARBA" id="ARBA00022729"/>
    </source>
</evidence>
<evidence type="ECO:0000313" key="19">
    <source>
        <dbReference type="Ensembl" id="ENSSGRP00000008000.1"/>
    </source>
</evidence>
<dbReference type="AlphaFoldDB" id="A0A672K9F5"/>
<evidence type="ECO:0000256" key="16">
    <source>
        <dbReference type="SAM" id="Phobius"/>
    </source>
</evidence>
<dbReference type="FunFam" id="2.60.40.10:FF:000321">
    <property type="entry name" value="protein turtle homolog B isoform X2"/>
    <property type="match status" value="1"/>
</dbReference>
<gene>
    <name evidence="19" type="primary">LOC107582621</name>
</gene>
<dbReference type="PROSITE" id="PS50835">
    <property type="entry name" value="IG_LIKE"/>
    <property type="match status" value="5"/>
</dbReference>
<dbReference type="InterPro" id="IPR007110">
    <property type="entry name" value="Ig-like_dom"/>
</dbReference>
<evidence type="ECO:0000256" key="9">
    <source>
        <dbReference type="ARBA" id="ARBA00023018"/>
    </source>
</evidence>
<dbReference type="InterPro" id="IPR036116">
    <property type="entry name" value="FN3_sf"/>
</dbReference>
<dbReference type="PANTHER" id="PTHR44170:SF51">
    <property type="entry name" value="IMMUNOGLOBULIN SUPERFAMILY MEMBER 9B"/>
    <property type="match status" value="1"/>
</dbReference>
<dbReference type="SUPFAM" id="SSF49265">
    <property type="entry name" value="Fibronectin type III"/>
    <property type="match status" value="1"/>
</dbReference>
<dbReference type="InterPro" id="IPR036179">
    <property type="entry name" value="Ig-like_dom_sf"/>
</dbReference>
<dbReference type="InterPro" id="IPR003598">
    <property type="entry name" value="Ig_sub2"/>
</dbReference>
<dbReference type="PANTHER" id="PTHR44170">
    <property type="entry name" value="PROTEIN SIDEKICK"/>
    <property type="match status" value="1"/>
</dbReference>
<dbReference type="FunFam" id="2.60.40.10:FF:000272">
    <property type="entry name" value="Immunoglobulin superfamily member 9B"/>
    <property type="match status" value="1"/>
</dbReference>
<dbReference type="CDD" id="cd00096">
    <property type="entry name" value="Ig"/>
    <property type="match status" value="1"/>
</dbReference>
<dbReference type="Pfam" id="PF13895">
    <property type="entry name" value="Ig_2"/>
    <property type="match status" value="1"/>
</dbReference>
<evidence type="ECO:0000259" key="18">
    <source>
        <dbReference type="PROSITE" id="PS50853"/>
    </source>
</evidence>
<dbReference type="GO" id="GO:0005886">
    <property type="term" value="C:plasma membrane"/>
    <property type="evidence" value="ECO:0007669"/>
    <property type="project" value="UniProtKB-SubCell"/>
</dbReference>